<reference evidence="10 11" key="1">
    <citation type="submission" date="2019-03" db="EMBL/GenBank/DDBJ databases">
        <title>Sequencing the genomes of 1000 actinobacteria strains.</title>
        <authorList>
            <person name="Klenk H.-P."/>
        </authorList>
    </citation>
    <scope>NUCLEOTIDE SEQUENCE [LARGE SCALE GENOMIC DNA]</scope>
    <source>
        <strain evidence="10 11">DSM 44969</strain>
    </source>
</reference>
<dbReference type="SUPFAM" id="SSF56645">
    <property type="entry name" value="Acyl-CoA dehydrogenase NM domain-like"/>
    <property type="match status" value="1"/>
</dbReference>
<dbReference type="Pfam" id="PF00441">
    <property type="entry name" value="Acyl-CoA_dh_1"/>
    <property type="match status" value="1"/>
</dbReference>
<evidence type="ECO:0000256" key="6">
    <source>
        <dbReference type="RuleBase" id="RU362125"/>
    </source>
</evidence>
<evidence type="ECO:0000256" key="4">
    <source>
        <dbReference type="ARBA" id="ARBA00022827"/>
    </source>
</evidence>
<dbReference type="OrthoDB" id="5241155at2"/>
<evidence type="ECO:0000256" key="2">
    <source>
        <dbReference type="ARBA" id="ARBA00009347"/>
    </source>
</evidence>
<dbReference type="Pfam" id="PF02771">
    <property type="entry name" value="Acyl-CoA_dh_N"/>
    <property type="match status" value="1"/>
</dbReference>
<evidence type="ECO:0000256" key="3">
    <source>
        <dbReference type="ARBA" id="ARBA00022630"/>
    </source>
</evidence>
<evidence type="ECO:0000313" key="10">
    <source>
        <dbReference type="EMBL" id="TCK27581.1"/>
    </source>
</evidence>
<accession>A0A4R1I0Z2</accession>
<proteinExistence type="inferred from homology"/>
<evidence type="ECO:0000259" key="7">
    <source>
        <dbReference type="Pfam" id="PF00441"/>
    </source>
</evidence>
<evidence type="ECO:0000256" key="5">
    <source>
        <dbReference type="ARBA" id="ARBA00023002"/>
    </source>
</evidence>
<dbReference type="GO" id="GO:0050660">
    <property type="term" value="F:flavin adenine dinucleotide binding"/>
    <property type="evidence" value="ECO:0007669"/>
    <property type="project" value="InterPro"/>
</dbReference>
<dbReference type="Pfam" id="PF02770">
    <property type="entry name" value="Acyl-CoA_dh_M"/>
    <property type="match status" value="1"/>
</dbReference>
<sequence>MDFELDDEHRALQDAVRRMLTRHADDAAVAGWDASETFPEHVYARLAAMGLCGLTFEESDGGSGIDELAVCLVVEELARASGALAWAYLSTVSVTARAVARYGTLEQRRGLLPGIASGEQRIAIAFTEPDAGSDITAATTRAVVDGDRVVLTGQKVFTTGADTAGHVLVLARTDPAASPSRGFSLLLVPTTAAGVAIRKLTKMAGQSLHTCEVFLDRVPLTSADVLGGPEAVGHGLRAAFASLDCERVATAAMGLGIAQGALDKAGIYAAQREQFGARIADLQAVAHMLADMSIATDAARLLTWRAATGLQNRSAGPADAATAKVAATEIGTRVANLGMQVLGGYSYMTEYGMERYWREAKLYEIAAGTNQVLRSTIARHLVDRATR</sequence>
<evidence type="ECO:0000259" key="9">
    <source>
        <dbReference type="Pfam" id="PF02771"/>
    </source>
</evidence>
<dbReference type="InterPro" id="IPR036250">
    <property type="entry name" value="AcylCo_DH-like_C"/>
</dbReference>
<keyword evidence="11" id="KW-1185">Reference proteome</keyword>
<dbReference type="Proteomes" id="UP000295560">
    <property type="component" value="Unassembled WGS sequence"/>
</dbReference>
<evidence type="ECO:0000256" key="1">
    <source>
        <dbReference type="ARBA" id="ARBA00001974"/>
    </source>
</evidence>
<dbReference type="Gene3D" id="1.10.540.10">
    <property type="entry name" value="Acyl-CoA dehydrogenase/oxidase, N-terminal domain"/>
    <property type="match status" value="1"/>
</dbReference>
<dbReference type="InterPro" id="IPR009100">
    <property type="entry name" value="AcylCoA_DH/oxidase_NM_dom_sf"/>
</dbReference>
<comment type="similarity">
    <text evidence="2 6">Belongs to the acyl-CoA dehydrogenase family.</text>
</comment>
<name>A0A4R1I0Z2_PSEEN</name>
<protein>
    <submittedName>
        <fullName evidence="10">Alkylation response protein AidB-like acyl-CoA dehydrogenase</fullName>
    </submittedName>
</protein>
<gene>
    <name evidence="10" type="ORF">EV378_3453</name>
</gene>
<feature type="domain" description="Acyl-CoA oxidase/dehydrogenase middle" evidence="8">
    <location>
        <begin position="123"/>
        <end position="218"/>
    </location>
</feature>
<evidence type="ECO:0000313" key="11">
    <source>
        <dbReference type="Proteomes" id="UP000295560"/>
    </source>
</evidence>
<dbReference type="EMBL" id="SMFZ01000001">
    <property type="protein sequence ID" value="TCK27581.1"/>
    <property type="molecule type" value="Genomic_DNA"/>
</dbReference>
<feature type="domain" description="Acyl-CoA dehydrogenase/oxidase N-terminal" evidence="9">
    <location>
        <begin position="7"/>
        <end position="119"/>
    </location>
</feature>
<dbReference type="InterPro" id="IPR046373">
    <property type="entry name" value="Acyl-CoA_Oxase/DH_mid-dom_sf"/>
</dbReference>
<dbReference type="InterPro" id="IPR037069">
    <property type="entry name" value="AcylCoA_DH/ox_N_sf"/>
</dbReference>
<dbReference type="InterPro" id="IPR013786">
    <property type="entry name" value="AcylCoA_DH/ox_N"/>
</dbReference>
<dbReference type="PANTHER" id="PTHR43884:SF12">
    <property type="entry name" value="ISOVALERYL-COA DEHYDROGENASE, MITOCHONDRIAL-RELATED"/>
    <property type="match status" value="1"/>
</dbReference>
<dbReference type="SUPFAM" id="SSF47203">
    <property type="entry name" value="Acyl-CoA dehydrogenase C-terminal domain-like"/>
    <property type="match status" value="1"/>
</dbReference>
<evidence type="ECO:0000259" key="8">
    <source>
        <dbReference type="Pfam" id="PF02770"/>
    </source>
</evidence>
<dbReference type="RefSeq" id="WP_132426561.1">
    <property type="nucleotide sequence ID" value="NZ_SMFZ01000001.1"/>
</dbReference>
<keyword evidence="5 6" id="KW-0560">Oxidoreductase</keyword>
<dbReference type="PANTHER" id="PTHR43884">
    <property type="entry name" value="ACYL-COA DEHYDROGENASE"/>
    <property type="match status" value="1"/>
</dbReference>
<keyword evidence="3 6" id="KW-0285">Flavoprotein</keyword>
<dbReference type="Gene3D" id="2.40.110.10">
    <property type="entry name" value="Butyryl-CoA Dehydrogenase, subunit A, domain 2"/>
    <property type="match status" value="1"/>
</dbReference>
<dbReference type="AlphaFoldDB" id="A0A4R1I0Z2"/>
<dbReference type="InterPro" id="IPR006091">
    <property type="entry name" value="Acyl-CoA_Oxase/DH_mid-dom"/>
</dbReference>
<feature type="domain" description="Acyl-CoA dehydrogenase/oxidase C-terminal" evidence="7">
    <location>
        <begin position="233"/>
        <end position="381"/>
    </location>
</feature>
<dbReference type="GO" id="GO:0003995">
    <property type="term" value="F:acyl-CoA dehydrogenase activity"/>
    <property type="evidence" value="ECO:0007669"/>
    <property type="project" value="TreeGrafter"/>
</dbReference>
<dbReference type="FunFam" id="1.20.140.10:FF:000001">
    <property type="entry name" value="Acyl-CoA dehydrogenase"/>
    <property type="match status" value="1"/>
</dbReference>
<comment type="cofactor">
    <cofactor evidence="1 6">
        <name>FAD</name>
        <dbReference type="ChEBI" id="CHEBI:57692"/>
    </cofactor>
</comment>
<keyword evidence="4 6" id="KW-0274">FAD</keyword>
<organism evidence="10 11">
    <name type="scientific">Pseudonocardia endophytica</name>
    <dbReference type="NCBI Taxonomy" id="401976"/>
    <lineage>
        <taxon>Bacteria</taxon>
        <taxon>Bacillati</taxon>
        <taxon>Actinomycetota</taxon>
        <taxon>Actinomycetes</taxon>
        <taxon>Pseudonocardiales</taxon>
        <taxon>Pseudonocardiaceae</taxon>
        <taxon>Pseudonocardia</taxon>
    </lineage>
</organism>
<dbReference type="Gene3D" id="1.20.140.10">
    <property type="entry name" value="Butyryl-CoA Dehydrogenase, subunit A, domain 3"/>
    <property type="match status" value="1"/>
</dbReference>
<dbReference type="InterPro" id="IPR009075">
    <property type="entry name" value="AcylCo_DH/oxidase_C"/>
</dbReference>
<comment type="caution">
    <text evidence="10">The sequence shown here is derived from an EMBL/GenBank/DDBJ whole genome shotgun (WGS) entry which is preliminary data.</text>
</comment>